<dbReference type="PANTHER" id="PTHR10353:SF122">
    <property type="entry name" value="6-PHOSPHO-BETA-GLUCOSIDASE ASCB-RELATED"/>
    <property type="match status" value="1"/>
</dbReference>
<dbReference type="AlphaFoldDB" id="A0A0J5LR00"/>
<dbReference type="GO" id="GO:0005829">
    <property type="term" value="C:cytosol"/>
    <property type="evidence" value="ECO:0007669"/>
    <property type="project" value="TreeGrafter"/>
</dbReference>
<name>A0A0J5LR00_PLUGE</name>
<dbReference type="InterPro" id="IPR001360">
    <property type="entry name" value="Glyco_hydro_1"/>
</dbReference>
<evidence type="ECO:0000256" key="3">
    <source>
        <dbReference type="ARBA" id="ARBA00023295"/>
    </source>
</evidence>
<evidence type="ECO:0000313" key="6">
    <source>
        <dbReference type="Proteomes" id="UP000036196"/>
    </source>
</evidence>
<dbReference type="Gene3D" id="3.20.20.80">
    <property type="entry name" value="Glycosidases"/>
    <property type="match status" value="1"/>
</dbReference>
<dbReference type="Pfam" id="PF00232">
    <property type="entry name" value="Glyco_hydro_1"/>
    <property type="match status" value="1"/>
</dbReference>
<dbReference type="InterPro" id="IPR017853">
    <property type="entry name" value="GH"/>
</dbReference>
<gene>
    <name evidence="5" type="ORF">ABW06_05885</name>
</gene>
<keyword evidence="6" id="KW-1185">Reference proteome</keyword>
<dbReference type="Proteomes" id="UP000036196">
    <property type="component" value="Unassembled WGS sequence"/>
</dbReference>
<dbReference type="FunFam" id="3.20.20.80:FF:000004">
    <property type="entry name" value="Beta-glucosidase 6-phospho-beta-glucosidase"/>
    <property type="match status" value="1"/>
</dbReference>
<dbReference type="SUPFAM" id="SSF51445">
    <property type="entry name" value="(Trans)glycosidases"/>
    <property type="match status" value="1"/>
</dbReference>
<dbReference type="PRINTS" id="PR00131">
    <property type="entry name" value="GLHYDRLASE1"/>
</dbReference>
<dbReference type="STRING" id="61647.LG71_20690"/>
<sequence>MKTLPADFLWGNSVSSMQTEGAWNEGGKGKSVYDIREPSEFASDWKVATDSYHRYEEDFDLMQDLGMNCYRFQIAWSRVCPDGDGAFNEEGIAFYHRFIDALIARGIAPMICLYHFDMPLALAEAHNGFRDRRVMEAFVRYGKKMIDCFGDKVKYWLTFNEQNLYHMPDAFLISGYLRGEKTLRELYAIQHHVMVAHGRLTRYLQETCPQQLMGGMLAHALVYPATCKPQDILCARQLDEFLNQNLLRVFAGQGYSPEVMAVVAREGFEDIYLPEDLDLLASVKNDFLAFSYYASRTLDSSAIPPGTAVNNYMQSGDRPNPYLEATAWNWQIDPLGFRTIITGYANNWRLPVFPIENGIGAIESWDGVKPIADDYRIRYHRDHIAAMKQAIFEDGAEVMGYLGWGLIDILSSQGDMRKRYGVVYVNRENHDLKDLKRVPKKSYGWLKALIHSNGEAM</sequence>
<dbReference type="eggNOG" id="COG2723">
    <property type="taxonomic scope" value="Bacteria"/>
</dbReference>
<reference evidence="5 6" key="1">
    <citation type="submission" date="2015-05" db="EMBL/GenBank/DDBJ databases">
        <title>Genome sequences of Pluralibacter gergoviae.</title>
        <authorList>
            <person name="Greninger A.L."/>
            <person name="Miller S."/>
        </authorList>
    </citation>
    <scope>NUCLEOTIDE SEQUENCE [LARGE SCALE GENOMIC DNA]</scope>
    <source>
        <strain evidence="5 6">JS81F13</strain>
    </source>
</reference>
<proteinExistence type="inferred from homology"/>
<accession>A0A0J5LR00</accession>
<evidence type="ECO:0000256" key="1">
    <source>
        <dbReference type="ARBA" id="ARBA00010838"/>
    </source>
</evidence>
<dbReference type="RefSeq" id="WP_048278455.1">
    <property type="nucleotide sequence ID" value="NZ_LDZF01000005.1"/>
</dbReference>
<evidence type="ECO:0000256" key="4">
    <source>
        <dbReference type="RuleBase" id="RU003690"/>
    </source>
</evidence>
<dbReference type="GO" id="GO:0016052">
    <property type="term" value="P:carbohydrate catabolic process"/>
    <property type="evidence" value="ECO:0007669"/>
    <property type="project" value="TreeGrafter"/>
</dbReference>
<comment type="caution">
    <text evidence="5">The sequence shown here is derived from an EMBL/GenBank/DDBJ whole genome shotgun (WGS) entry which is preliminary data.</text>
</comment>
<dbReference type="EMBL" id="LDZF01000005">
    <property type="protein sequence ID" value="KMK14936.1"/>
    <property type="molecule type" value="Genomic_DNA"/>
</dbReference>
<organism evidence="5 6">
    <name type="scientific">Pluralibacter gergoviae</name>
    <name type="common">Enterobacter gergoviae</name>
    <dbReference type="NCBI Taxonomy" id="61647"/>
    <lineage>
        <taxon>Bacteria</taxon>
        <taxon>Pseudomonadati</taxon>
        <taxon>Pseudomonadota</taxon>
        <taxon>Gammaproteobacteria</taxon>
        <taxon>Enterobacterales</taxon>
        <taxon>Enterobacteriaceae</taxon>
        <taxon>Pluralibacter</taxon>
    </lineage>
</organism>
<comment type="similarity">
    <text evidence="1 4">Belongs to the glycosyl hydrolase 1 family.</text>
</comment>
<keyword evidence="2" id="KW-0378">Hydrolase</keyword>
<dbReference type="GO" id="GO:0008422">
    <property type="term" value="F:beta-glucosidase activity"/>
    <property type="evidence" value="ECO:0007669"/>
    <property type="project" value="TreeGrafter"/>
</dbReference>
<evidence type="ECO:0000313" key="5">
    <source>
        <dbReference type="EMBL" id="KMK14936.1"/>
    </source>
</evidence>
<protein>
    <submittedName>
        <fullName evidence="5">6-phospho-beta-glucosidase</fullName>
    </submittedName>
</protein>
<evidence type="ECO:0000256" key="2">
    <source>
        <dbReference type="ARBA" id="ARBA00022801"/>
    </source>
</evidence>
<keyword evidence="3" id="KW-0326">Glycosidase</keyword>
<dbReference type="PATRIC" id="fig|61647.15.peg.4236"/>
<dbReference type="PANTHER" id="PTHR10353">
    <property type="entry name" value="GLYCOSYL HYDROLASE"/>
    <property type="match status" value="1"/>
</dbReference>